<keyword evidence="3" id="KW-1185">Reference proteome</keyword>
<dbReference type="Proteomes" id="UP001633002">
    <property type="component" value="Unassembled WGS sequence"/>
</dbReference>
<reference evidence="2 3" key="1">
    <citation type="submission" date="2024-09" db="EMBL/GenBank/DDBJ databases">
        <title>Chromosome-scale assembly of Riccia sorocarpa.</title>
        <authorList>
            <person name="Paukszto L."/>
        </authorList>
    </citation>
    <scope>NUCLEOTIDE SEQUENCE [LARGE SCALE GENOMIC DNA]</scope>
    <source>
        <strain evidence="2">LP-2024</strain>
        <tissue evidence="2">Aerial parts of the thallus</tissue>
    </source>
</reference>
<gene>
    <name evidence="2" type="ORF">R1sor_018061</name>
</gene>
<accession>A0ABD3IEV2</accession>
<sequence length="425" mass="46262">MDSLVQVTFEGHDSEFIPCANGFATVDENFCIARWKLRPKSIHISEQASYEGEAKSFLISKTSLGVWTLEEGKRYKVFSISLSTIDERSNTPDGTPGCSTIDVERATVDEGASSSVRCVSWPRIPTDPRMVSSFYALQQIRGRSELSKLDLASFKHSLVLQLPDNYNGDIVFELPPKTFEDVLKKGGGLEGMDRAHDCWIWTKCTTTSADIPIVLNGDIRTTTVKQKLPYLIAISKEDTHRPDKVAKTQQAFRLHRGSLRFGSELDAPAVEPLTVAHERTPSRHPNSVTADKTIRAEPATLAGSRVVNRDGYLNSDVAKDMPVGSEAATLAGSRFVNLEGHLNSNVAGVQPATPAGHKVVNPTGQNNTSVPVEITPGLQPATPAVNAAPENHRANLPHAHSNVTPEIVHLPDDPDNHIETTGVMP</sequence>
<organism evidence="2 3">
    <name type="scientific">Riccia sorocarpa</name>
    <dbReference type="NCBI Taxonomy" id="122646"/>
    <lineage>
        <taxon>Eukaryota</taxon>
        <taxon>Viridiplantae</taxon>
        <taxon>Streptophyta</taxon>
        <taxon>Embryophyta</taxon>
        <taxon>Marchantiophyta</taxon>
        <taxon>Marchantiopsida</taxon>
        <taxon>Marchantiidae</taxon>
        <taxon>Marchantiales</taxon>
        <taxon>Ricciaceae</taxon>
        <taxon>Riccia</taxon>
    </lineage>
</organism>
<dbReference type="EMBL" id="JBJQOH010000001">
    <property type="protein sequence ID" value="KAL3700039.1"/>
    <property type="molecule type" value="Genomic_DNA"/>
</dbReference>
<name>A0ABD3IEV2_9MARC</name>
<feature type="region of interest" description="Disordered" evidence="1">
    <location>
        <begin position="406"/>
        <end position="425"/>
    </location>
</feature>
<comment type="caution">
    <text evidence="2">The sequence shown here is derived from an EMBL/GenBank/DDBJ whole genome shotgun (WGS) entry which is preliminary data.</text>
</comment>
<proteinExistence type="predicted"/>
<dbReference type="AlphaFoldDB" id="A0ABD3IEV2"/>
<evidence type="ECO:0000256" key="1">
    <source>
        <dbReference type="SAM" id="MobiDB-lite"/>
    </source>
</evidence>
<evidence type="ECO:0000313" key="3">
    <source>
        <dbReference type="Proteomes" id="UP001633002"/>
    </source>
</evidence>
<protein>
    <submittedName>
        <fullName evidence="2">Uncharacterized protein</fullName>
    </submittedName>
</protein>
<feature type="compositionally biased region" description="Basic and acidic residues" evidence="1">
    <location>
        <begin position="409"/>
        <end position="418"/>
    </location>
</feature>
<evidence type="ECO:0000313" key="2">
    <source>
        <dbReference type="EMBL" id="KAL3700039.1"/>
    </source>
</evidence>